<proteinExistence type="inferred from homology"/>
<keyword evidence="3 8" id="KW-0489">Methyltransferase</keyword>
<dbReference type="Gene3D" id="3.40.50.150">
    <property type="entry name" value="Vaccinia Virus protein VP39"/>
    <property type="match status" value="1"/>
</dbReference>
<dbReference type="AlphaFoldDB" id="A0A1J5NZU4"/>
<evidence type="ECO:0000259" key="7">
    <source>
        <dbReference type="SMART" id="SM00650"/>
    </source>
</evidence>
<dbReference type="EMBL" id="MLJW01008190">
    <property type="protein sequence ID" value="OIQ64358.1"/>
    <property type="molecule type" value="Genomic_DNA"/>
</dbReference>
<dbReference type="GO" id="GO:0005829">
    <property type="term" value="C:cytosol"/>
    <property type="evidence" value="ECO:0007669"/>
    <property type="project" value="TreeGrafter"/>
</dbReference>
<accession>A0A1J5NZU4</accession>
<dbReference type="NCBIfam" id="TIGR00755">
    <property type="entry name" value="ksgA"/>
    <property type="match status" value="1"/>
</dbReference>
<dbReference type="InterPro" id="IPR020596">
    <property type="entry name" value="rRNA_Ade_Mease_Trfase_CS"/>
</dbReference>
<dbReference type="InterPro" id="IPR023165">
    <property type="entry name" value="rRNA_Ade_diMease-like_C"/>
</dbReference>
<evidence type="ECO:0000256" key="6">
    <source>
        <dbReference type="ARBA" id="ARBA00022884"/>
    </source>
</evidence>
<gene>
    <name evidence="8" type="primary">rsmA_18</name>
    <name evidence="8" type="ORF">GALL_540910</name>
</gene>
<dbReference type="FunFam" id="1.10.8.100:FF:000003">
    <property type="entry name" value="Ribosomal RNA small subunit methyltransferase A"/>
    <property type="match status" value="1"/>
</dbReference>
<evidence type="ECO:0000256" key="1">
    <source>
        <dbReference type="ARBA" id="ARBA00022490"/>
    </source>
</evidence>
<dbReference type="InterPro" id="IPR011530">
    <property type="entry name" value="rRNA_adenine_dimethylase"/>
</dbReference>
<feature type="domain" description="Ribosomal RNA adenine methylase transferase N-terminal" evidence="7">
    <location>
        <begin position="39"/>
        <end position="213"/>
    </location>
</feature>
<dbReference type="InterPro" id="IPR001737">
    <property type="entry name" value="KsgA/Erm"/>
</dbReference>
<keyword evidence="5" id="KW-0949">S-adenosyl-L-methionine</keyword>
<comment type="caution">
    <text evidence="8">The sequence shown here is derived from an EMBL/GenBank/DDBJ whole genome shotgun (WGS) entry which is preliminary data.</text>
</comment>
<dbReference type="FunFam" id="3.40.50.150:FF:000023">
    <property type="entry name" value="Ribosomal RNA small subunit methyltransferase A"/>
    <property type="match status" value="1"/>
</dbReference>
<evidence type="ECO:0000256" key="2">
    <source>
        <dbReference type="ARBA" id="ARBA00022552"/>
    </source>
</evidence>
<evidence type="ECO:0000256" key="4">
    <source>
        <dbReference type="ARBA" id="ARBA00022679"/>
    </source>
</evidence>
<dbReference type="GO" id="GO:0052908">
    <property type="term" value="F:16S rRNA (adenine(1518)-N(6)/adenine(1519)-N(6))-dimethyltransferase activity"/>
    <property type="evidence" value="ECO:0007669"/>
    <property type="project" value="UniProtKB-EC"/>
</dbReference>
<keyword evidence="2" id="KW-0698">rRNA processing</keyword>
<dbReference type="PROSITE" id="PS51689">
    <property type="entry name" value="SAM_RNA_A_N6_MT"/>
    <property type="match status" value="1"/>
</dbReference>
<evidence type="ECO:0000256" key="3">
    <source>
        <dbReference type="ARBA" id="ARBA00022603"/>
    </source>
</evidence>
<dbReference type="PANTHER" id="PTHR11727:SF7">
    <property type="entry name" value="DIMETHYLADENOSINE TRANSFERASE-RELATED"/>
    <property type="match status" value="1"/>
</dbReference>
<keyword evidence="6" id="KW-0694">RNA-binding</keyword>
<dbReference type="InterPro" id="IPR020598">
    <property type="entry name" value="rRNA_Ade_methylase_Trfase_N"/>
</dbReference>
<dbReference type="SUPFAM" id="SSF53335">
    <property type="entry name" value="S-adenosyl-L-methionine-dependent methyltransferases"/>
    <property type="match status" value="1"/>
</dbReference>
<name>A0A1J5NZU4_9ZZZZ</name>
<dbReference type="SMART" id="SM00650">
    <property type="entry name" value="rADc"/>
    <property type="match status" value="1"/>
</dbReference>
<reference evidence="8" key="1">
    <citation type="submission" date="2016-10" db="EMBL/GenBank/DDBJ databases">
        <title>Sequence of Gallionella enrichment culture.</title>
        <authorList>
            <person name="Poehlein A."/>
            <person name="Muehling M."/>
            <person name="Daniel R."/>
        </authorList>
    </citation>
    <scope>NUCLEOTIDE SEQUENCE</scope>
</reference>
<protein>
    <submittedName>
        <fullName evidence="8">Ribosomal RNA small subunit methyltransferase A</fullName>
        <ecNumber evidence="8">2.1.1.182</ecNumber>
    </submittedName>
</protein>
<dbReference type="InterPro" id="IPR029063">
    <property type="entry name" value="SAM-dependent_MTases_sf"/>
</dbReference>
<dbReference type="CDD" id="cd02440">
    <property type="entry name" value="AdoMet_MTases"/>
    <property type="match status" value="1"/>
</dbReference>
<evidence type="ECO:0000313" key="8">
    <source>
        <dbReference type="EMBL" id="OIQ64358.1"/>
    </source>
</evidence>
<keyword evidence="1" id="KW-0963">Cytoplasm</keyword>
<dbReference type="Gene3D" id="1.10.8.100">
    <property type="entry name" value="Ribosomal RNA adenine dimethylase-like, domain 2"/>
    <property type="match status" value="1"/>
</dbReference>
<sequence length="287" mass="30434">MSGDSQVALGAGEIRALAEELGIRPTKRLGQNFVIDANICRKIVRLAGVDASDTVLEIGPGLGSLTIVLLQEAHEVVAVEIDPALADALKNTMAERLPGAVKKLTVLTADAMQIESLDEKAPTVLVANLPYNISVPVLLHLLERFETLQSGLVMVQAEVADRLAAKPGDKAYGIPSVKAAWWAQLRKAGSVSRSVFWPVPNVDSGLVAFTRQEPPVCSVTRQEVFAVIDAAFATRRKMLRSALANWAGSPAQSEEILIAAGVAPTARGEELALSDFVAIASAKTRIG</sequence>
<keyword evidence="4 8" id="KW-0808">Transferase</keyword>
<dbReference type="PROSITE" id="PS01131">
    <property type="entry name" value="RRNA_A_DIMETH"/>
    <property type="match status" value="1"/>
</dbReference>
<dbReference type="HAMAP" id="MF_00607">
    <property type="entry name" value="16SrRNA_methyltr_A"/>
    <property type="match status" value="1"/>
</dbReference>
<dbReference type="Pfam" id="PF00398">
    <property type="entry name" value="RrnaAD"/>
    <property type="match status" value="1"/>
</dbReference>
<dbReference type="PANTHER" id="PTHR11727">
    <property type="entry name" value="DIMETHYLADENOSINE TRANSFERASE"/>
    <property type="match status" value="1"/>
</dbReference>
<dbReference type="EC" id="2.1.1.182" evidence="8"/>
<organism evidence="8">
    <name type="scientific">mine drainage metagenome</name>
    <dbReference type="NCBI Taxonomy" id="410659"/>
    <lineage>
        <taxon>unclassified sequences</taxon>
        <taxon>metagenomes</taxon>
        <taxon>ecological metagenomes</taxon>
    </lineage>
</organism>
<evidence type="ECO:0000256" key="5">
    <source>
        <dbReference type="ARBA" id="ARBA00022691"/>
    </source>
</evidence>
<dbReference type="GO" id="GO:0003723">
    <property type="term" value="F:RNA binding"/>
    <property type="evidence" value="ECO:0007669"/>
    <property type="project" value="UniProtKB-KW"/>
</dbReference>